<keyword evidence="2" id="KW-1185">Reference proteome</keyword>
<name>A0ABV6CTQ3_9RHOB</name>
<dbReference type="Proteomes" id="UP001589795">
    <property type="component" value="Unassembled WGS sequence"/>
</dbReference>
<comment type="caution">
    <text evidence="1">The sequence shown here is derived from an EMBL/GenBank/DDBJ whole genome shotgun (WGS) entry which is preliminary data.</text>
</comment>
<dbReference type="EMBL" id="JBHLWQ010000186">
    <property type="protein sequence ID" value="MFC0202373.1"/>
    <property type="molecule type" value="Genomic_DNA"/>
</dbReference>
<organism evidence="1 2">
    <name type="scientific">Paracoccus rhizosphaerae</name>
    <dbReference type="NCBI Taxonomy" id="1133347"/>
    <lineage>
        <taxon>Bacteria</taxon>
        <taxon>Pseudomonadati</taxon>
        <taxon>Pseudomonadota</taxon>
        <taxon>Alphaproteobacteria</taxon>
        <taxon>Rhodobacterales</taxon>
        <taxon>Paracoccaceae</taxon>
        <taxon>Paracoccus</taxon>
    </lineage>
</organism>
<proteinExistence type="predicted"/>
<dbReference type="RefSeq" id="WP_265506460.1">
    <property type="nucleotide sequence ID" value="NZ_JAOTBE010000012.1"/>
</dbReference>
<accession>A0ABV6CTQ3</accession>
<evidence type="ECO:0000313" key="2">
    <source>
        <dbReference type="Proteomes" id="UP001589795"/>
    </source>
</evidence>
<evidence type="ECO:0000313" key="1">
    <source>
        <dbReference type="EMBL" id="MFC0202373.1"/>
    </source>
</evidence>
<sequence length="47" mass="4978">MAPVTIVVGAITIVGVGSYEGMCYFQIERIEDPFQVFGIVSDVAPSA</sequence>
<reference evidence="1 2" key="1">
    <citation type="submission" date="2024-09" db="EMBL/GenBank/DDBJ databases">
        <authorList>
            <person name="Sun Q."/>
            <person name="Mori K."/>
        </authorList>
    </citation>
    <scope>NUCLEOTIDE SEQUENCE [LARGE SCALE GENOMIC DNA]</scope>
    <source>
        <strain evidence="1 2">CCM 7904</strain>
    </source>
</reference>
<gene>
    <name evidence="1" type="ORF">ACFFIZ_19205</name>
</gene>
<protein>
    <submittedName>
        <fullName evidence="1">Uncharacterized protein</fullName>
    </submittedName>
</protein>